<keyword evidence="6" id="KW-0949">S-adenosyl-L-methionine</keyword>
<dbReference type="Proteomes" id="UP000028525">
    <property type="component" value="Unassembled WGS sequence"/>
</dbReference>
<dbReference type="InterPro" id="IPR006364">
    <property type="entry name" value="CobI/CbiL/CobIJ_dom"/>
</dbReference>
<dbReference type="PIRSF" id="PIRSF036427">
    <property type="entry name" value="Precrrn-2_mtase"/>
    <property type="match status" value="1"/>
</dbReference>
<dbReference type="InterPro" id="IPR035996">
    <property type="entry name" value="4pyrrol_Methylase_sf"/>
</dbReference>
<dbReference type="STRING" id="29354.IO98_10215"/>
<dbReference type="GO" id="GO:0032259">
    <property type="term" value="P:methylation"/>
    <property type="evidence" value="ECO:0007669"/>
    <property type="project" value="UniProtKB-KW"/>
</dbReference>
<dbReference type="Gene3D" id="3.40.1010.10">
    <property type="entry name" value="Cobalt-precorrin-4 Transmethylase, Domain 1"/>
    <property type="match status" value="1"/>
</dbReference>
<comment type="caution">
    <text evidence="9">The sequence shown here is derived from an EMBL/GenBank/DDBJ whole genome shotgun (WGS) entry which is preliminary data.</text>
</comment>
<comment type="similarity">
    <text evidence="2 7">Belongs to the precorrin methyltransferase family.</text>
</comment>
<dbReference type="InterPro" id="IPR012382">
    <property type="entry name" value="CobI/CbiL"/>
</dbReference>
<comment type="pathway">
    <text evidence="1">Cofactor biosynthesis; adenosylcobalamin biosynthesis.</text>
</comment>
<dbReference type="PANTHER" id="PTHR43467:SF2">
    <property type="entry name" value="COBALT-PRECORRIN-2 C(20)-METHYLTRANSFERASE"/>
    <property type="match status" value="1"/>
</dbReference>
<evidence type="ECO:0000256" key="2">
    <source>
        <dbReference type="ARBA" id="ARBA00005879"/>
    </source>
</evidence>
<dbReference type="InterPro" id="IPR014777">
    <property type="entry name" value="4pyrrole_Mease_sub1"/>
</dbReference>
<evidence type="ECO:0000313" key="9">
    <source>
        <dbReference type="EMBL" id="KEZ90312.1"/>
    </source>
</evidence>
<evidence type="ECO:0000256" key="7">
    <source>
        <dbReference type="PIRNR" id="PIRNR036427"/>
    </source>
</evidence>
<keyword evidence="10" id="KW-1185">Reference proteome</keyword>
<dbReference type="GO" id="GO:0009236">
    <property type="term" value="P:cobalamin biosynthetic process"/>
    <property type="evidence" value="ECO:0007669"/>
    <property type="project" value="UniProtKB-UniRule"/>
</dbReference>
<dbReference type="InterPro" id="IPR000878">
    <property type="entry name" value="4pyrrol_Mease"/>
</dbReference>
<proteinExistence type="inferred from homology"/>
<dbReference type="EMBL" id="JPME01000012">
    <property type="protein sequence ID" value="KEZ90312.1"/>
    <property type="molecule type" value="Genomic_DNA"/>
</dbReference>
<dbReference type="UniPathway" id="UPA00148"/>
<evidence type="ECO:0000256" key="1">
    <source>
        <dbReference type="ARBA" id="ARBA00004953"/>
    </source>
</evidence>
<dbReference type="CDD" id="cd11645">
    <property type="entry name" value="Precorrin_2_C20_MT"/>
    <property type="match status" value="1"/>
</dbReference>
<dbReference type="PANTHER" id="PTHR43467">
    <property type="entry name" value="COBALT-PRECORRIN-2 C(20)-METHYLTRANSFERASE"/>
    <property type="match status" value="1"/>
</dbReference>
<evidence type="ECO:0000256" key="4">
    <source>
        <dbReference type="ARBA" id="ARBA00022603"/>
    </source>
</evidence>
<reference evidence="9 10" key="1">
    <citation type="submission" date="2014-07" db="EMBL/GenBank/DDBJ databases">
        <title>Draft genome of Clostridium celerecrescens 152B isolated from sediments associated with methane hydrate from Krishna Godavari basin.</title>
        <authorList>
            <person name="Honkalas V.S."/>
            <person name="Dabir A.P."/>
            <person name="Arora P."/>
            <person name="Dhakephalkar P.K."/>
        </authorList>
    </citation>
    <scope>NUCLEOTIDE SEQUENCE [LARGE SCALE GENOMIC DNA]</scope>
    <source>
        <strain evidence="9 10">152B</strain>
    </source>
</reference>
<evidence type="ECO:0000256" key="6">
    <source>
        <dbReference type="ARBA" id="ARBA00022691"/>
    </source>
</evidence>
<accession>A0A084JMX8</accession>
<name>A0A084JMX8_9FIRM</name>
<dbReference type="RefSeq" id="WP_038280666.1">
    <property type="nucleotide sequence ID" value="NZ_JPME01000012.1"/>
</dbReference>
<sequence>MAGIMYGIGVGPGDPELMTLKAVKRIRELKVIAIPHKNKEQCTAYQIARQAVPEIEEKECLHLHMPMTKDENILKESHDQAARTVMEYLDRGVDVGFITLGDVSIYSTFNYLMERLWTEGYDTRLESGIPSFCAAAARLGISLVSGAEELHIIPASYQVRDALKLPGVKVLMKAGRQMEAVKRELKDCGASAMMVENCGMPDERIYGSLDEIPEDAGYYSLMIVR</sequence>
<keyword evidence="3" id="KW-0169">Cobalamin biosynthesis</keyword>
<keyword evidence="5 9" id="KW-0808">Transferase</keyword>
<evidence type="ECO:0000259" key="8">
    <source>
        <dbReference type="Pfam" id="PF00590"/>
    </source>
</evidence>
<feature type="domain" description="Tetrapyrrole methylase" evidence="8">
    <location>
        <begin position="6"/>
        <end position="212"/>
    </location>
</feature>
<dbReference type="AlphaFoldDB" id="A0A084JMX8"/>
<dbReference type="NCBIfam" id="TIGR01467">
    <property type="entry name" value="cobI_cbiL"/>
    <property type="match status" value="1"/>
</dbReference>
<evidence type="ECO:0000256" key="3">
    <source>
        <dbReference type="ARBA" id="ARBA00022573"/>
    </source>
</evidence>
<dbReference type="Pfam" id="PF00590">
    <property type="entry name" value="TP_methylase"/>
    <property type="match status" value="1"/>
</dbReference>
<protein>
    <submittedName>
        <fullName evidence="9">Precorrin-2 C20-methyltransferase</fullName>
    </submittedName>
</protein>
<dbReference type="Gene3D" id="3.30.950.10">
    <property type="entry name" value="Methyltransferase, Cobalt-precorrin-4 Transmethylase, Domain 2"/>
    <property type="match status" value="1"/>
</dbReference>
<gene>
    <name evidence="9" type="ORF">IO98_10215</name>
</gene>
<dbReference type="InterPro" id="IPR014776">
    <property type="entry name" value="4pyrrole_Mease_sub2"/>
</dbReference>
<dbReference type="SUPFAM" id="SSF53790">
    <property type="entry name" value="Tetrapyrrole methylase"/>
    <property type="match status" value="1"/>
</dbReference>
<dbReference type="GO" id="GO:0030788">
    <property type="term" value="F:precorrin-2 C20-methyltransferase activity"/>
    <property type="evidence" value="ECO:0007669"/>
    <property type="project" value="InterPro"/>
</dbReference>
<keyword evidence="4 9" id="KW-0489">Methyltransferase</keyword>
<evidence type="ECO:0000256" key="5">
    <source>
        <dbReference type="ARBA" id="ARBA00022679"/>
    </source>
</evidence>
<organism evidence="9 10">
    <name type="scientific">Lacrimispora celerecrescens</name>
    <dbReference type="NCBI Taxonomy" id="29354"/>
    <lineage>
        <taxon>Bacteria</taxon>
        <taxon>Bacillati</taxon>
        <taxon>Bacillota</taxon>
        <taxon>Clostridia</taxon>
        <taxon>Lachnospirales</taxon>
        <taxon>Lachnospiraceae</taxon>
        <taxon>Lacrimispora</taxon>
    </lineage>
</organism>
<evidence type="ECO:0000313" key="10">
    <source>
        <dbReference type="Proteomes" id="UP000028525"/>
    </source>
</evidence>
<dbReference type="OrthoDB" id="9804789at2"/>